<proteinExistence type="predicted"/>
<gene>
    <name evidence="1" type="ORF">HPB48_014544</name>
</gene>
<evidence type="ECO:0000313" key="2">
    <source>
        <dbReference type="Proteomes" id="UP000821853"/>
    </source>
</evidence>
<sequence length="151" mass="17934">MAFLCASQALHEGRVTQADLFFGSVRRFSAFGLLQISPIERWRSDENDEGIWYECTCLKEPDFELKIRRIRWDDDTDIGDLVGRFDVVISADWTFQHFVELAQSRFYVEILMAYDTCVWELHARYQQERPDIYDANLHYPQMLILRKILST</sequence>
<dbReference type="VEuPathDB" id="VectorBase:HLOH_055987"/>
<name>A0A9J6H000_HAELO</name>
<protein>
    <submittedName>
        <fullName evidence="1">Uncharacterized protein</fullName>
    </submittedName>
</protein>
<organism evidence="1 2">
    <name type="scientific">Haemaphysalis longicornis</name>
    <name type="common">Bush tick</name>
    <dbReference type="NCBI Taxonomy" id="44386"/>
    <lineage>
        <taxon>Eukaryota</taxon>
        <taxon>Metazoa</taxon>
        <taxon>Ecdysozoa</taxon>
        <taxon>Arthropoda</taxon>
        <taxon>Chelicerata</taxon>
        <taxon>Arachnida</taxon>
        <taxon>Acari</taxon>
        <taxon>Parasitiformes</taxon>
        <taxon>Ixodida</taxon>
        <taxon>Ixodoidea</taxon>
        <taxon>Ixodidae</taxon>
        <taxon>Haemaphysalinae</taxon>
        <taxon>Haemaphysalis</taxon>
    </lineage>
</organism>
<keyword evidence="2" id="KW-1185">Reference proteome</keyword>
<accession>A0A9J6H000</accession>
<dbReference type="InterPro" id="IPR029063">
    <property type="entry name" value="SAM-dependent_MTases_sf"/>
</dbReference>
<dbReference type="Gene3D" id="3.40.50.150">
    <property type="entry name" value="Vaccinia Virus protein VP39"/>
    <property type="match status" value="1"/>
</dbReference>
<dbReference type="AlphaFoldDB" id="A0A9J6H000"/>
<dbReference type="EMBL" id="JABSTR010000010">
    <property type="protein sequence ID" value="KAH9380377.1"/>
    <property type="molecule type" value="Genomic_DNA"/>
</dbReference>
<evidence type="ECO:0000313" key="1">
    <source>
        <dbReference type="EMBL" id="KAH9380377.1"/>
    </source>
</evidence>
<dbReference type="Proteomes" id="UP000821853">
    <property type="component" value="Chromosome 8"/>
</dbReference>
<dbReference type="OrthoDB" id="413520at2759"/>
<comment type="caution">
    <text evidence="1">The sequence shown here is derived from an EMBL/GenBank/DDBJ whole genome shotgun (WGS) entry which is preliminary data.</text>
</comment>
<reference evidence="1 2" key="1">
    <citation type="journal article" date="2020" name="Cell">
        <title>Large-Scale Comparative Analyses of Tick Genomes Elucidate Their Genetic Diversity and Vector Capacities.</title>
        <authorList>
            <consortium name="Tick Genome and Microbiome Consortium (TIGMIC)"/>
            <person name="Jia N."/>
            <person name="Wang J."/>
            <person name="Shi W."/>
            <person name="Du L."/>
            <person name="Sun Y."/>
            <person name="Zhan W."/>
            <person name="Jiang J.F."/>
            <person name="Wang Q."/>
            <person name="Zhang B."/>
            <person name="Ji P."/>
            <person name="Bell-Sakyi L."/>
            <person name="Cui X.M."/>
            <person name="Yuan T.T."/>
            <person name="Jiang B.G."/>
            <person name="Yang W.F."/>
            <person name="Lam T.T."/>
            <person name="Chang Q.C."/>
            <person name="Ding S.J."/>
            <person name="Wang X.J."/>
            <person name="Zhu J.G."/>
            <person name="Ruan X.D."/>
            <person name="Zhao L."/>
            <person name="Wei J.T."/>
            <person name="Ye R.Z."/>
            <person name="Que T.C."/>
            <person name="Du C.H."/>
            <person name="Zhou Y.H."/>
            <person name="Cheng J.X."/>
            <person name="Dai P.F."/>
            <person name="Guo W.B."/>
            <person name="Han X.H."/>
            <person name="Huang E.J."/>
            <person name="Li L.F."/>
            <person name="Wei W."/>
            <person name="Gao Y.C."/>
            <person name="Liu J.Z."/>
            <person name="Shao H.Z."/>
            <person name="Wang X."/>
            <person name="Wang C.C."/>
            <person name="Yang T.C."/>
            <person name="Huo Q.B."/>
            <person name="Li W."/>
            <person name="Chen H.Y."/>
            <person name="Chen S.E."/>
            <person name="Zhou L.G."/>
            <person name="Ni X.B."/>
            <person name="Tian J.H."/>
            <person name="Sheng Y."/>
            <person name="Liu T."/>
            <person name="Pan Y.S."/>
            <person name="Xia L.Y."/>
            <person name="Li J."/>
            <person name="Zhao F."/>
            <person name="Cao W.C."/>
        </authorList>
    </citation>
    <scope>NUCLEOTIDE SEQUENCE [LARGE SCALE GENOMIC DNA]</scope>
    <source>
        <strain evidence="1">HaeL-2018</strain>
    </source>
</reference>